<feature type="transmembrane region" description="Helical" evidence="6">
    <location>
        <begin position="24"/>
        <end position="41"/>
    </location>
</feature>
<evidence type="ECO:0000256" key="3">
    <source>
        <dbReference type="ARBA" id="ARBA00022692"/>
    </source>
</evidence>
<evidence type="ECO:0000313" key="8">
    <source>
        <dbReference type="EMBL" id="MCO6417090.1"/>
    </source>
</evidence>
<evidence type="ECO:0000256" key="4">
    <source>
        <dbReference type="ARBA" id="ARBA00022989"/>
    </source>
</evidence>
<feature type="transmembrane region" description="Helical" evidence="6">
    <location>
        <begin position="48"/>
        <end position="68"/>
    </location>
</feature>
<dbReference type="PANTHER" id="PTHR32322:SF18">
    <property type="entry name" value="S-ADENOSYLMETHIONINE_S-ADENOSYLHOMOCYSTEINE TRANSPORTER"/>
    <property type="match status" value="1"/>
</dbReference>
<dbReference type="EMBL" id="JAFIRR010000080">
    <property type="protein sequence ID" value="MCO6417090.1"/>
    <property type="molecule type" value="Genomic_DNA"/>
</dbReference>
<dbReference type="InterPro" id="IPR050638">
    <property type="entry name" value="AA-Vitamin_Transporters"/>
</dbReference>
<comment type="caution">
    <text evidence="8">The sequence shown here is derived from an EMBL/GenBank/DDBJ whole genome shotgun (WGS) entry which is preliminary data.</text>
</comment>
<dbReference type="InterPro" id="IPR000620">
    <property type="entry name" value="EamA_dom"/>
</dbReference>
<dbReference type="Pfam" id="PF00892">
    <property type="entry name" value="EamA"/>
    <property type="match status" value="1"/>
</dbReference>
<feature type="transmembrane region" description="Helical" evidence="6">
    <location>
        <begin position="139"/>
        <end position="161"/>
    </location>
</feature>
<dbReference type="SUPFAM" id="SSF103481">
    <property type="entry name" value="Multidrug resistance efflux transporter EmrE"/>
    <property type="match status" value="2"/>
</dbReference>
<dbReference type="RefSeq" id="WP_252953720.1">
    <property type="nucleotide sequence ID" value="NZ_JAFIRR010000080.1"/>
</dbReference>
<dbReference type="Proteomes" id="UP001523392">
    <property type="component" value="Unassembled WGS sequence"/>
</dbReference>
<feature type="domain" description="EamA" evidence="7">
    <location>
        <begin position="49"/>
        <end position="184"/>
    </location>
</feature>
<evidence type="ECO:0000259" key="7">
    <source>
        <dbReference type="Pfam" id="PF00892"/>
    </source>
</evidence>
<reference evidence="8 9" key="1">
    <citation type="submission" date="2021-12" db="EMBL/GenBank/DDBJ databases">
        <title>Siccirubricoccus leaddurans sp. nov., a high concentration Zn2+ tolerance bacterium.</title>
        <authorList>
            <person name="Cao Y."/>
        </authorList>
    </citation>
    <scope>NUCLEOTIDE SEQUENCE [LARGE SCALE GENOMIC DNA]</scope>
    <source>
        <strain evidence="8 9">KC 17139</strain>
    </source>
</reference>
<evidence type="ECO:0000256" key="2">
    <source>
        <dbReference type="ARBA" id="ARBA00022475"/>
    </source>
</evidence>
<dbReference type="InterPro" id="IPR037185">
    <property type="entry name" value="EmrE-like"/>
</dbReference>
<comment type="subcellular location">
    <subcellularLocation>
        <location evidence="1">Cell membrane</location>
        <topology evidence="1">Multi-pass membrane protein</topology>
    </subcellularLocation>
</comment>
<evidence type="ECO:0000256" key="5">
    <source>
        <dbReference type="ARBA" id="ARBA00023136"/>
    </source>
</evidence>
<protein>
    <submittedName>
        <fullName evidence="8">DMT family transporter</fullName>
    </submittedName>
</protein>
<evidence type="ECO:0000313" key="9">
    <source>
        <dbReference type="Proteomes" id="UP001523392"/>
    </source>
</evidence>
<keyword evidence="3 6" id="KW-0812">Transmembrane</keyword>
<proteinExistence type="predicted"/>
<keyword evidence="4 6" id="KW-1133">Transmembrane helix</keyword>
<gene>
    <name evidence="8" type="ORF">JYK14_13095</name>
</gene>
<feature type="transmembrane region" description="Helical" evidence="6">
    <location>
        <begin position="80"/>
        <end position="99"/>
    </location>
</feature>
<evidence type="ECO:0000256" key="6">
    <source>
        <dbReference type="SAM" id="Phobius"/>
    </source>
</evidence>
<evidence type="ECO:0000256" key="1">
    <source>
        <dbReference type="ARBA" id="ARBA00004651"/>
    </source>
</evidence>
<keyword evidence="2" id="KW-1003">Cell membrane</keyword>
<keyword evidence="5 6" id="KW-0472">Membrane</keyword>
<name>A0ABT1D7Z9_9PROT</name>
<feature type="transmembrane region" description="Helical" evidence="6">
    <location>
        <begin position="111"/>
        <end position="133"/>
    </location>
</feature>
<accession>A0ABT1D7Z9</accession>
<keyword evidence="9" id="KW-1185">Reference proteome</keyword>
<organism evidence="8 9">
    <name type="scientific">Siccirubricoccus soli</name>
    <dbReference type="NCBI Taxonomy" id="2899147"/>
    <lineage>
        <taxon>Bacteria</taxon>
        <taxon>Pseudomonadati</taxon>
        <taxon>Pseudomonadota</taxon>
        <taxon>Alphaproteobacteria</taxon>
        <taxon>Acetobacterales</taxon>
        <taxon>Roseomonadaceae</taxon>
        <taxon>Siccirubricoccus</taxon>
    </lineage>
</organism>
<sequence>MPVWAALLAWPVLGEVPTPRRLGGLACGLLALLVVVGGKGFDLGLAKLPGVALALSGSVLFALGTVMTKRWPLPLPAPAAVVWQVGLGSLPLAAATLLLERPDFAALSPRGWAFLAFMACFPLCLCYLAWFAALRRLPASLATLGTLLAPVIGVIGSAMLLGEGLGVKEGAALALTLGGVLLAVRG</sequence>
<dbReference type="PANTHER" id="PTHR32322">
    <property type="entry name" value="INNER MEMBRANE TRANSPORTER"/>
    <property type="match status" value="1"/>
</dbReference>